<comment type="similarity">
    <text evidence="2">Belongs to the THAP1 family.</text>
</comment>
<dbReference type="GO" id="GO:0005654">
    <property type="term" value="C:nucleoplasm"/>
    <property type="evidence" value="ECO:0007669"/>
    <property type="project" value="UniProtKB-SubCell"/>
</dbReference>
<dbReference type="AlphaFoldDB" id="A0A2S2PH77"/>
<evidence type="ECO:0000256" key="4">
    <source>
        <dbReference type="ARBA" id="ARBA00022771"/>
    </source>
</evidence>
<evidence type="ECO:0000256" key="1">
    <source>
        <dbReference type="ARBA" id="ARBA00004642"/>
    </source>
</evidence>
<dbReference type="GO" id="GO:0043565">
    <property type="term" value="F:sequence-specific DNA binding"/>
    <property type="evidence" value="ECO:0007669"/>
    <property type="project" value="InterPro"/>
</dbReference>
<dbReference type="EMBL" id="GGMR01016164">
    <property type="protein sequence ID" value="MBY28783.1"/>
    <property type="molecule type" value="Transcribed_RNA"/>
</dbReference>
<dbReference type="InterPro" id="IPR038441">
    <property type="entry name" value="THAP_Znf_sf"/>
</dbReference>
<dbReference type="PROSITE" id="PS50950">
    <property type="entry name" value="ZF_THAP"/>
    <property type="match status" value="1"/>
</dbReference>
<name>A0A2S2PH77_SCHGA</name>
<dbReference type="SMART" id="SM00980">
    <property type="entry name" value="THAP"/>
    <property type="match status" value="1"/>
</dbReference>
<evidence type="ECO:0000256" key="3">
    <source>
        <dbReference type="ARBA" id="ARBA00022723"/>
    </source>
</evidence>
<accession>A0A2S2PH77</accession>
<dbReference type="Pfam" id="PF05485">
    <property type="entry name" value="THAP"/>
    <property type="match status" value="1"/>
</dbReference>
<dbReference type="PANTHER" id="PTHR46600:SF1">
    <property type="entry name" value="THAP DOMAIN-CONTAINING PROTEIN 1"/>
    <property type="match status" value="1"/>
</dbReference>
<feature type="domain" description="THAP-type" evidence="13">
    <location>
        <begin position="1"/>
        <end position="85"/>
    </location>
</feature>
<evidence type="ECO:0000256" key="8">
    <source>
        <dbReference type="ARBA" id="ARBA00023125"/>
    </source>
</evidence>
<evidence type="ECO:0000256" key="7">
    <source>
        <dbReference type="ARBA" id="ARBA00023054"/>
    </source>
</evidence>
<dbReference type="InterPro" id="IPR006612">
    <property type="entry name" value="THAP_Znf"/>
</dbReference>
<evidence type="ECO:0000256" key="10">
    <source>
        <dbReference type="ARBA" id="ARBA00023242"/>
    </source>
</evidence>
<keyword evidence="7" id="KW-0175">Coiled coil</keyword>
<dbReference type="PANTHER" id="PTHR46600">
    <property type="entry name" value="THAP DOMAIN-CONTAINING"/>
    <property type="match status" value="1"/>
</dbReference>
<dbReference type="Gene3D" id="6.20.210.20">
    <property type="entry name" value="THAP domain"/>
    <property type="match status" value="1"/>
</dbReference>
<keyword evidence="8 12" id="KW-0238">DNA-binding</keyword>
<evidence type="ECO:0000256" key="6">
    <source>
        <dbReference type="ARBA" id="ARBA00023015"/>
    </source>
</evidence>
<keyword evidence="9" id="KW-0804">Transcription</keyword>
<keyword evidence="5" id="KW-0862">Zinc</keyword>
<comment type="subcellular location">
    <subcellularLocation>
        <location evidence="1">Nucleus</location>
        <location evidence="1">Nucleoplasm</location>
    </subcellularLocation>
</comment>
<keyword evidence="3" id="KW-0479">Metal-binding</keyword>
<sequence>MPCCVPLCPSNALKVSSFRVPKNETLKLEWERVLGVSFKPNSKVCRRHFREEDVIDTWESGQGFSKYTIDLKRPSLQKGAVPIRSASSISKIRVSEDSKSCNHIDTVSKKGISSNSKSSKVLKISTDHCYLDDDNKSGNDTTNKIRNANVSGEIASPLNDINPSKRIKKWH</sequence>
<dbReference type="GO" id="GO:0008270">
    <property type="term" value="F:zinc ion binding"/>
    <property type="evidence" value="ECO:0007669"/>
    <property type="project" value="UniProtKB-KW"/>
</dbReference>
<evidence type="ECO:0000256" key="2">
    <source>
        <dbReference type="ARBA" id="ARBA00006177"/>
    </source>
</evidence>
<gene>
    <name evidence="14" type="ORF">g.42040</name>
</gene>
<keyword evidence="6" id="KW-0805">Transcription regulation</keyword>
<reference evidence="14" key="1">
    <citation type="submission" date="2018-04" db="EMBL/GenBank/DDBJ databases">
        <title>Transcriptome of Schizaphis graminum biotype I.</title>
        <authorList>
            <person name="Scully E.D."/>
            <person name="Geib S.M."/>
            <person name="Palmer N.A."/>
            <person name="Koch K."/>
            <person name="Bradshaw J."/>
            <person name="Heng-Moss T."/>
            <person name="Sarath G."/>
        </authorList>
    </citation>
    <scope>NUCLEOTIDE SEQUENCE</scope>
</reference>
<dbReference type="SUPFAM" id="SSF57716">
    <property type="entry name" value="Glucocorticoid receptor-like (DNA-binding domain)"/>
    <property type="match status" value="1"/>
</dbReference>
<organism evidence="14">
    <name type="scientific">Schizaphis graminum</name>
    <name type="common">Green bug aphid</name>
    <dbReference type="NCBI Taxonomy" id="13262"/>
    <lineage>
        <taxon>Eukaryota</taxon>
        <taxon>Metazoa</taxon>
        <taxon>Ecdysozoa</taxon>
        <taxon>Arthropoda</taxon>
        <taxon>Hexapoda</taxon>
        <taxon>Insecta</taxon>
        <taxon>Pterygota</taxon>
        <taxon>Neoptera</taxon>
        <taxon>Paraneoptera</taxon>
        <taxon>Hemiptera</taxon>
        <taxon>Sternorrhyncha</taxon>
        <taxon>Aphidomorpha</taxon>
        <taxon>Aphidoidea</taxon>
        <taxon>Aphididae</taxon>
        <taxon>Aphidini</taxon>
        <taxon>Schizaphis</taxon>
    </lineage>
</organism>
<keyword evidence="10" id="KW-0539">Nucleus</keyword>
<evidence type="ECO:0000256" key="9">
    <source>
        <dbReference type="ARBA" id="ARBA00023163"/>
    </source>
</evidence>
<keyword evidence="4 12" id="KW-0863">Zinc-finger</keyword>
<protein>
    <recommendedName>
        <fullName evidence="13">THAP-type domain-containing protein</fullName>
    </recommendedName>
</protein>
<evidence type="ECO:0000259" key="13">
    <source>
        <dbReference type="PROSITE" id="PS50950"/>
    </source>
</evidence>
<dbReference type="InterPro" id="IPR026516">
    <property type="entry name" value="THAP1/10"/>
</dbReference>
<keyword evidence="11" id="KW-0131">Cell cycle</keyword>
<evidence type="ECO:0000256" key="11">
    <source>
        <dbReference type="ARBA" id="ARBA00023306"/>
    </source>
</evidence>
<proteinExistence type="inferred from homology"/>
<evidence type="ECO:0000313" key="14">
    <source>
        <dbReference type="EMBL" id="MBY28783.1"/>
    </source>
</evidence>
<evidence type="ECO:0000256" key="5">
    <source>
        <dbReference type="ARBA" id="ARBA00022833"/>
    </source>
</evidence>
<evidence type="ECO:0000256" key="12">
    <source>
        <dbReference type="PROSITE-ProRule" id="PRU00309"/>
    </source>
</evidence>